<keyword evidence="7" id="KW-1185">Reference proteome</keyword>
<dbReference type="PANTHER" id="PTHR43636">
    <property type="entry name" value="ELONGATION FACTOR G, MITOCHONDRIAL"/>
    <property type="match status" value="1"/>
</dbReference>
<protein>
    <recommendedName>
        <fullName evidence="5">Translation elongation factor EFG/EF2 domain-containing protein</fullName>
    </recommendedName>
</protein>
<dbReference type="GO" id="GO:0003746">
    <property type="term" value="F:translation elongation factor activity"/>
    <property type="evidence" value="ECO:0007669"/>
    <property type="project" value="UniProtKB-KW"/>
</dbReference>
<evidence type="ECO:0000259" key="5">
    <source>
        <dbReference type="Pfam" id="PF03764"/>
    </source>
</evidence>
<dbReference type="PANTHER" id="PTHR43636:SF2">
    <property type="entry name" value="ELONGATION FACTOR G, MITOCHONDRIAL"/>
    <property type="match status" value="1"/>
</dbReference>
<evidence type="ECO:0000256" key="1">
    <source>
        <dbReference type="ARBA" id="ARBA00022741"/>
    </source>
</evidence>
<keyword evidence="3" id="KW-0648">Protein biosynthesis</keyword>
<reference evidence="6 7" key="1">
    <citation type="submission" date="2014-04" db="EMBL/GenBank/DDBJ databases">
        <title>Evolutionary Origins and Diversification of the Mycorrhizal Mutualists.</title>
        <authorList>
            <consortium name="DOE Joint Genome Institute"/>
            <consortium name="Mycorrhizal Genomics Consortium"/>
            <person name="Kohler A."/>
            <person name="Kuo A."/>
            <person name="Nagy L.G."/>
            <person name="Floudas D."/>
            <person name="Copeland A."/>
            <person name="Barry K.W."/>
            <person name="Cichocki N."/>
            <person name="Veneault-Fourrey C."/>
            <person name="LaButti K."/>
            <person name="Lindquist E.A."/>
            <person name="Lipzen A."/>
            <person name="Lundell T."/>
            <person name="Morin E."/>
            <person name="Murat C."/>
            <person name="Riley R."/>
            <person name="Ohm R."/>
            <person name="Sun H."/>
            <person name="Tunlid A."/>
            <person name="Henrissat B."/>
            <person name="Grigoriev I.V."/>
            <person name="Hibbett D.S."/>
            <person name="Martin F."/>
        </authorList>
    </citation>
    <scope>NUCLEOTIDE SEQUENCE [LARGE SCALE GENOMIC DNA]</scope>
    <source>
        <strain evidence="6 7">Koide BX008</strain>
    </source>
</reference>
<name>A0A0C2T5A6_AMAMK</name>
<proteinExistence type="predicted"/>
<dbReference type="HOGENOM" id="CLU_2605538_0_0_1"/>
<evidence type="ECO:0000313" key="6">
    <source>
        <dbReference type="EMBL" id="KIL61754.1"/>
    </source>
</evidence>
<dbReference type="InParanoid" id="A0A0C2T5A6"/>
<dbReference type="InterPro" id="IPR020568">
    <property type="entry name" value="Ribosomal_Su5_D2-typ_SF"/>
</dbReference>
<gene>
    <name evidence="6" type="ORF">M378DRAFT_1057200</name>
</gene>
<evidence type="ECO:0000256" key="3">
    <source>
        <dbReference type="ARBA" id="ARBA00022917"/>
    </source>
</evidence>
<dbReference type="SUPFAM" id="SSF54211">
    <property type="entry name" value="Ribosomal protein S5 domain 2-like"/>
    <property type="match status" value="1"/>
</dbReference>
<keyword evidence="1" id="KW-0547">Nucleotide-binding</keyword>
<evidence type="ECO:0000256" key="4">
    <source>
        <dbReference type="ARBA" id="ARBA00023134"/>
    </source>
</evidence>
<accession>A0A0C2T5A6</accession>
<feature type="domain" description="Translation elongation factor EFG/EF2" evidence="5">
    <location>
        <begin position="15"/>
        <end position="68"/>
    </location>
</feature>
<dbReference type="EMBL" id="KN818280">
    <property type="protein sequence ID" value="KIL61754.1"/>
    <property type="molecule type" value="Genomic_DNA"/>
</dbReference>
<dbReference type="InterPro" id="IPR005517">
    <property type="entry name" value="Transl_elong_EFG/EF2_IV"/>
</dbReference>
<dbReference type="Proteomes" id="UP000054549">
    <property type="component" value="Unassembled WGS sequence"/>
</dbReference>
<evidence type="ECO:0000256" key="2">
    <source>
        <dbReference type="ARBA" id="ARBA00022768"/>
    </source>
</evidence>
<dbReference type="STRING" id="946122.A0A0C2T5A6"/>
<dbReference type="InterPro" id="IPR014721">
    <property type="entry name" value="Ribsml_uS5_D2-typ_fold_subgr"/>
</dbReference>
<organism evidence="6 7">
    <name type="scientific">Amanita muscaria (strain Koide BX008)</name>
    <dbReference type="NCBI Taxonomy" id="946122"/>
    <lineage>
        <taxon>Eukaryota</taxon>
        <taxon>Fungi</taxon>
        <taxon>Dikarya</taxon>
        <taxon>Basidiomycota</taxon>
        <taxon>Agaricomycotina</taxon>
        <taxon>Agaricomycetes</taxon>
        <taxon>Agaricomycetidae</taxon>
        <taxon>Agaricales</taxon>
        <taxon>Pluteineae</taxon>
        <taxon>Amanitaceae</taxon>
        <taxon>Amanita</taxon>
    </lineage>
</organism>
<dbReference type="GO" id="GO:0003924">
    <property type="term" value="F:GTPase activity"/>
    <property type="evidence" value="ECO:0007669"/>
    <property type="project" value="TreeGrafter"/>
</dbReference>
<dbReference type="Gene3D" id="3.30.230.10">
    <property type="match status" value="1"/>
</dbReference>
<sequence>MKREYNVDCTTGKLRVNFRVTVTQRAEFNYTHKRHTGAGQYARVVGHIEPTEYGPEPGKDVGFENVVMRKCTIQSYSCS</sequence>
<keyword evidence="4" id="KW-0342">GTP-binding</keyword>
<dbReference type="OrthoDB" id="198619at2759"/>
<dbReference type="GO" id="GO:0070125">
    <property type="term" value="P:mitochondrial translational elongation"/>
    <property type="evidence" value="ECO:0007669"/>
    <property type="project" value="TreeGrafter"/>
</dbReference>
<dbReference type="GO" id="GO:0005525">
    <property type="term" value="F:GTP binding"/>
    <property type="evidence" value="ECO:0007669"/>
    <property type="project" value="UniProtKB-KW"/>
</dbReference>
<keyword evidence="2" id="KW-0251">Elongation factor</keyword>
<evidence type="ECO:0000313" key="7">
    <source>
        <dbReference type="Proteomes" id="UP000054549"/>
    </source>
</evidence>
<dbReference type="AlphaFoldDB" id="A0A0C2T5A6"/>
<dbReference type="GO" id="GO:0005739">
    <property type="term" value="C:mitochondrion"/>
    <property type="evidence" value="ECO:0007669"/>
    <property type="project" value="TreeGrafter"/>
</dbReference>
<dbReference type="Pfam" id="PF03764">
    <property type="entry name" value="EFG_IV"/>
    <property type="match status" value="1"/>
</dbReference>